<organism evidence="2 3">
    <name type="scientific">Terrimonas ginsenosidimutans</name>
    <dbReference type="NCBI Taxonomy" id="2908004"/>
    <lineage>
        <taxon>Bacteria</taxon>
        <taxon>Pseudomonadati</taxon>
        <taxon>Bacteroidota</taxon>
        <taxon>Chitinophagia</taxon>
        <taxon>Chitinophagales</taxon>
        <taxon>Chitinophagaceae</taxon>
        <taxon>Terrimonas</taxon>
    </lineage>
</organism>
<gene>
    <name evidence="2" type="ORF">LZZ85_04195</name>
</gene>
<dbReference type="Proteomes" id="UP001165367">
    <property type="component" value="Unassembled WGS sequence"/>
</dbReference>
<keyword evidence="3" id="KW-1185">Reference proteome</keyword>
<proteinExistence type="predicted"/>
<dbReference type="PROSITE" id="PS51257">
    <property type="entry name" value="PROKAR_LIPOPROTEIN"/>
    <property type="match status" value="1"/>
</dbReference>
<protein>
    <recommendedName>
        <fullName evidence="4">Peptidase A2 domain-containing protein</fullName>
    </recommendedName>
</protein>
<accession>A0ABS9KMC7</accession>
<feature type="signal peptide" evidence="1">
    <location>
        <begin position="1"/>
        <end position="20"/>
    </location>
</feature>
<dbReference type="RefSeq" id="WP_237868692.1">
    <property type="nucleotide sequence ID" value="NZ_JAKLTR010000002.1"/>
</dbReference>
<evidence type="ECO:0000313" key="3">
    <source>
        <dbReference type="Proteomes" id="UP001165367"/>
    </source>
</evidence>
<comment type="caution">
    <text evidence="2">The sequence shown here is derived from an EMBL/GenBank/DDBJ whole genome shotgun (WGS) entry which is preliminary data.</text>
</comment>
<feature type="chain" id="PRO_5045094743" description="Peptidase A2 domain-containing protein" evidence="1">
    <location>
        <begin position="21"/>
        <end position="176"/>
    </location>
</feature>
<evidence type="ECO:0000313" key="2">
    <source>
        <dbReference type="EMBL" id="MCG2613464.1"/>
    </source>
</evidence>
<keyword evidence="1" id="KW-0732">Signal</keyword>
<sequence>MKKKLRILFAAGIVSMSLFACKKGDTGPEGPPGTANVTYSPWFKPSTYRKDTIFGIWGFNYDKAEPAITQAILDSGSVLTFGKLLGYNPSVWPTNRVAQLPIHLNYKQSGATQLDTWSSLLTPGNLRIKFVNDNNEYNVIATQHEFRYIIIPGGQSLTGRSQMTYEEICRKYGIPE</sequence>
<reference evidence="2" key="1">
    <citation type="submission" date="2022-01" db="EMBL/GenBank/DDBJ databases">
        <authorList>
            <person name="Jo J.-H."/>
            <person name="Im W.-T."/>
        </authorList>
    </citation>
    <scope>NUCLEOTIDE SEQUENCE</scope>
    <source>
        <strain evidence="2">NA20</strain>
    </source>
</reference>
<dbReference type="EMBL" id="JAKLTR010000002">
    <property type="protein sequence ID" value="MCG2613464.1"/>
    <property type="molecule type" value="Genomic_DNA"/>
</dbReference>
<evidence type="ECO:0000256" key="1">
    <source>
        <dbReference type="SAM" id="SignalP"/>
    </source>
</evidence>
<evidence type="ECO:0008006" key="4">
    <source>
        <dbReference type="Google" id="ProtNLM"/>
    </source>
</evidence>
<name>A0ABS9KMC7_9BACT</name>